<gene>
    <name evidence="1" type="ORF">LITE_LOCUS38306</name>
</gene>
<accession>A0AAV0PFX7</accession>
<proteinExistence type="predicted"/>
<dbReference type="AlphaFoldDB" id="A0AAV0PFX7"/>
<dbReference type="EMBL" id="CAMGYJ010000009">
    <property type="protein sequence ID" value="CAI0469773.1"/>
    <property type="molecule type" value="Genomic_DNA"/>
</dbReference>
<keyword evidence="2" id="KW-1185">Reference proteome</keyword>
<dbReference type="PANTHER" id="PTHR33265:SF5">
    <property type="entry name" value="COTTON FIBER PROTEIN"/>
    <property type="match status" value="1"/>
</dbReference>
<evidence type="ECO:0008006" key="3">
    <source>
        <dbReference type="Google" id="ProtNLM"/>
    </source>
</evidence>
<dbReference type="Proteomes" id="UP001154282">
    <property type="component" value="Unassembled WGS sequence"/>
</dbReference>
<evidence type="ECO:0000313" key="1">
    <source>
        <dbReference type="EMBL" id="CAI0469773.1"/>
    </source>
</evidence>
<dbReference type="PANTHER" id="PTHR33265">
    <property type="entry name" value="AVR9/CF-9 RAPIDLY ELICITED PROTEIN-RELATED"/>
    <property type="match status" value="1"/>
</dbReference>
<dbReference type="InterPro" id="IPR008480">
    <property type="entry name" value="DUF761_pln"/>
</dbReference>
<reference evidence="1" key="1">
    <citation type="submission" date="2022-08" db="EMBL/GenBank/DDBJ databases">
        <authorList>
            <person name="Gutierrez-Valencia J."/>
        </authorList>
    </citation>
    <scope>NUCLEOTIDE SEQUENCE</scope>
</reference>
<evidence type="ECO:0000313" key="2">
    <source>
        <dbReference type="Proteomes" id="UP001154282"/>
    </source>
</evidence>
<comment type="caution">
    <text evidence="1">The sequence shown here is derived from an EMBL/GenBank/DDBJ whole genome shotgun (WGS) entry which is preliminary data.</text>
</comment>
<sequence length="196" mass="22587">MAKKQSNVSRRAWNILRLALLWARKGGVFKRRLVMDLRLVPKFIKSMAPASSSSSSGARIGFYGERELSFDKTPLFQVKMHRPASMRFIIPCITPHQADFDYNDVDDDENNVFYGEGRPCTSGRRISSCIDGNDGDIVVVDDEEDDYEEQYSDEECSVVEEEEAEGIDSRADKFIAQFYEQMKLQRQVSYLEYHKN</sequence>
<protein>
    <recommendedName>
        <fullName evidence="3">Cotton fiber protein</fullName>
    </recommendedName>
</protein>
<name>A0AAV0PFX7_9ROSI</name>
<dbReference type="Pfam" id="PF05553">
    <property type="entry name" value="DUF761"/>
    <property type="match status" value="1"/>
</dbReference>
<organism evidence="1 2">
    <name type="scientific">Linum tenue</name>
    <dbReference type="NCBI Taxonomy" id="586396"/>
    <lineage>
        <taxon>Eukaryota</taxon>
        <taxon>Viridiplantae</taxon>
        <taxon>Streptophyta</taxon>
        <taxon>Embryophyta</taxon>
        <taxon>Tracheophyta</taxon>
        <taxon>Spermatophyta</taxon>
        <taxon>Magnoliopsida</taxon>
        <taxon>eudicotyledons</taxon>
        <taxon>Gunneridae</taxon>
        <taxon>Pentapetalae</taxon>
        <taxon>rosids</taxon>
        <taxon>fabids</taxon>
        <taxon>Malpighiales</taxon>
        <taxon>Linaceae</taxon>
        <taxon>Linum</taxon>
    </lineage>
</organism>